<dbReference type="InterPro" id="IPR020422">
    <property type="entry name" value="TYR_PHOSPHATASE_DUAL_dom"/>
</dbReference>
<dbReference type="GO" id="GO:0004721">
    <property type="term" value="F:phosphoprotein phosphatase activity"/>
    <property type="evidence" value="ECO:0007669"/>
    <property type="project" value="UniProtKB-KW"/>
</dbReference>
<dbReference type="PANTHER" id="PTHR10110">
    <property type="entry name" value="SODIUM/HYDROGEN EXCHANGER"/>
    <property type="match status" value="1"/>
</dbReference>
<comment type="similarity">
    <text evidence="3 19">Belongs to the monovalent cation:proton antiporter 1 (CPA1) transporter (TC 2.A.36) family.</text>
</comment>
<dbReference type="GO" id="GO:0015386">
    <property type="term" value="F:potassium:proton antiporter activity"/>
    <property type="evidence" value="ECO:0007669"/>
    <property type="project" value="TreeGrafter"/>
</dbReference>
<evidence type="ECO:0000256" key="13">
    <source>
        <dbReference type="ARBA" id="ARBA00022989"/>
    </source>
</evidence>
<keyword evidence="5" id="KW-1003">Cell membrane</keyword>
<comment type="subcellular location">
    <subcellularLocation>
        <location evidence="2">Cell membrane</location>
        <topology evidence="2">Multi-pass membrane protein</topology>
    </subcellularLocation>
    <subcellularLocation>
        <location evidence="1">Recycling endosome membrane</location>
        <topology evidence="1">Multi-pass membrane protein</topology>
    </subcellularLocation>
</comment>
<evidence type="ECO:0000256" key="16">
    <source>
        <dbReference type="ARBA" id="ARBA00023136"/>
    </source>
</evidence>
<evidence type="ECO:0000256" key="10">
    <source>
        <dbReference type="ARBA" id="ARBA00022801"/>
    </source>
</evidence>
<feature type="transmembrane region" description="Helical" evidence="20">
    <location>
        <begin position="732"/>
        <end position="752"/>
    </location>
</feature>
<evidence type="ECO:0000256" key="19">
    <source>
        <dbReference type="RuleBase" id="RU003722"/>
    </source>
</evidence>
<accession>A0A0V1D645</accession>
<feature type="non-terminal residue" evidence="24">
    <location>
        <position position="1"/>
    </location>
</feature>
<evidence type="ECO:0000256" key="17">
    <source>
        <dbReference type="ARBA" id="ARBA00023201"/>
    </source>
</evidence>
<dbReference type="Pfam" id="PF05631">
    <property type="entry name" value="MFS_5"/>
    <property type="match status" value="1"/>
</dbReference>
<dbReference type="EMBL" id="JYDI01000037">
    <property type="protein sequence ID" value="KRY56954.1"/>
    <property type="molecule type" value="Genomic_DNA"/>
</dbReference>
<dbReference type="GO" id="GO:0031519">
    <property type="term" value="C:PcG protein complex"/>
    <property type="evidence" value="ECO:0007669"/>
    <property type="project" value="UniProtKB-ARBA"/>
</dbReference>
<protein>
    <recommendedName>
        <fullName evidence="19">Sodium/hydrogen exchanger</fullName>
    </recommendedName>
</protein>
<evidence type="ECO:0000256" key="3">
    <source>
        <dbReference type="ARBA" id="ARBA00007367"/>
    </source>
</evidence>
<feature type="transmembrane region" description="Helical" evidence="20">
    <location>
        <begin position="1397"/>
        <end position="1416"/>
    </location>
</feature>
<dbReference type="Gene3D" id="1.20.1250.20">
    <property type="entry name" value="MFS general substrate transporter like domains"/>
    <property type="match status" value="1"/>
</dbReference>
<evidence type="ECO:0000256" key="7">
    <source>
        <dbReference type="ARBA" id="ARBA00022723"/>
    </source>
</evidence>
<feature type="transmembrane region" description="Helical" evidence="20">
    <location>
        <begin position="1488"/>
        <end position="1511"/>
    </location>
</feature>
<feature type="transmembrane region" description="Helical" evidence="20">
    <location>
        <begin position="1428"/>
        <end position="1446"/>
    </location>
</feature>
<dbReference type="GO" id="GO:0015098">
    <property type="term" value="F:molybdate ion transmembrane transporter activity"/>
    <property type="evidence" value="ECO:0007669"/>
    <property type="project" value="InterPro"/>
</dbReference>
<keyword evidence="7" id="KW-0479">Metal-binding</keyword>
<dbReference type="GO" id="GO:0055038">
    <property type="term" value="C:recycling endosome membrane"/>
    <property type="evidence" value="ECO:0007669"/>
    <property type="project" value="UniProtKB-SubCell"/>
</dbReference>
<dbReference type="SUPFAM" id="SSF57850">
    <property type="entry name" value="RING/U-box"/>
    <property type="match status" value="1"/>
</dbReference>
<dbReference type="InterPro" id="IPR000387">
    <property type="entry name" value="Tyr_Pase_dom"/>
</dbReference>
<dbReference type="InterPro" id="IPR018957">
    <property type="entry name" value="Znf_C3HC4_RING-type"/>
</dbReference>
<dbReference type="InterPro" id="IPR008509">
    <property type="entry name" value="MOT2/MFSD5"/>
</dbReference>
<feature type="transmembrane region" description="Helical" evidence="20">
    <location>
        <begin position="1367"/>
        <end position="1385"/>
    </location>
</feature>
<dbReference type="InterPro" id="IPR001841">
    <property type="entry name" value="Znf_RING"/>
</dbReference>
<dbReference type="Gene3D" id="3.90.190.10">
    <property type="entry name" value="Protein tyrosine phosphatase superfamily"/>
    <property type="match status" value="1"/>
</dbReference>
<dbReference type="SUPFAM" id="SSF52799">
    <property type="entry name" value="(Phosphotyrosine protein) phosphatases II"/>
    <property type="match status" value="1"/>
</dbReference>
<dbReference type="PROSITE" id="PS50089">
    <property type="entry name" value="ZF_RING_2"/>
    <property type="match status" value="1"/>
</dbReference>
<evidence type="ECO:0000313" key="25">
    <source>
        <dbReference type="Proteomes" id="UP000054653"/>
    </source>
</evidence>
<keyword evidence="10" id="KW-0378">Hydrolase</keyword>
<dbReference type="CDD" id="cd17487">
    <property type="entry name" value="MFS_MFSD5_like"/>
    <property type="match status" value="1"/>
</dbReference>
<evidence type="ECO:0000259" key="21">
    <source>
        <dbReference type="PROSITE" id="PS50054"/>
    </source>
</evidence>
<comment type="caution">
    <text evidence="24">The sequence shown here is derived from an EMBL/GenBank/DDBJ whole genome shotgun (WGS) entry which is preliminary data.</text>
</comment>
<feature type="transmembrane region" description="Helical" evidence="20">
    <location>
        <begin position="500"/>
        <end position="519"/>
    </location>
</feature>
<keyword evidence="13 20" id="KW-1133">Transmembrane helix</keyword>
<feature type="transmembrane region" description="Helical" evidence="20">
    <location>
        <begin position="692"/>
        <end position="720"/>
    </location>
</feature>
<dbReference type="PROSITE" id="PS00383">
    <property type="entry name" value="TYR_PHOSPHATASE_1"/>
    <property type="match status" value="1"/>
</dbReference>
<dbReference type="Pfam" id="PF00999">
    <property type="entry name" value="Na_H_Exchanger"/>
    <property type="match status" value="1"/>
</dbReference>
<dbReference type="InterPro" id="IPR036259">
    <property type="entry name" value="MFS_trans_sf"/>
</dbReference>
<dbReference type="GO" id="GO:0015385">
    <property type="term" value="F:sodium:proton antiporter activity"/>
    <property type="evidence" value="ECO:0007669"/>
    <property type="project" value="InterPro"/>
</dbReference>
<gene>
    <name evidence="24" type="primary">Slc30a2</name>
    <name evidence="24" type="ORF">T03_129</name>
</gene>
<evidence type="ECO:0000256" key="5">
    <source>
        <dbReference type="ARBA" id="ARBA00022475"/>
    </source>
</evidence>
<dbReference type="STRING" id="45882.A0A0V1D645"/>
<dbReference type="NCBIfam" id="TIGR00840">
    <property type="entry name" value="b_cpa1"/>
    <property type="match status" value="1"/>
</dbReference>
<keyword evidence="11" id="KW-0862">Zinc</keyword>
<keyword evidence="14" id="KW-0915">Sodium</keyword>
<proteinExistence type="inferred from homology"/>
<evidence type="ECO:0000259" key="22">
    <source>
        <dbReference type="PROSITE" id="PS50056"/>
    </source>
</evidence>
<dbReference type="Gene3D" id="6.10.140.1330">
    <property type="match status" value="1"/>
</dbReference>
<dbReference type="PRINTS" id="PR01088">
    <property type="entry name" value="NAHEXCHNGR6"/>
</dbReference>
<feature type="domain" description="Tyrosine-protein phosphatase" evidence="21">
    <location>
        <begin position="861"/>
        <end position="1003"/>
    </location>
</feature>
<feature type="transmembrane region" description="Helical" evidence="20">
    <location>
        <begin position="465"/>
        <end position="488"/>
    </location>
</feature>
<dbReference type="InterPro" id="IPR002090">
    <property type="entry name" value="NHE-6/7/9"/>
</dbReference>
<organism evidence="24 25">
    <name type="scientific">Trichinella britovi</name>
    <name type="common">Parasitic roundworm</name>
    <dbReference type="NCBI Taxonomy" id="45882"/>
    <lineage>
        <taxon>Eukaryota</taxon>
        <taxon>Metazoa</taxon>
        <taxon>Ecdysozoa</taxon>
        <taxon>Nematoda</taxon>
        <taxon>Enoplea</taxon>
        <taxon>Dorylaimia</taxon>
        <taxon>Trichinellida</taxon>
        <taxon>Trichinellidae</taxon>
        <taxon>Trichinella</taxon>
    </lineage>
</organism>
<dbReference type="InterPro" id="IPR004709">
    <property type="entry name" value="NaH_exchanger"/>
</dbReference>
<dbReference type="GO" id="GO:0008270">
    <property type="term" value="F:zinc ion binding"/>
    <property type="evidence" value="ECO:0007669"/>
    <property type="project" value="UniProtKB-KW"/>
</dbReference>
<dbReference type="EMBL" id="JYDI01000037">
    <property type="protein sequence ID" value="KRY56952.1"/>
    <property type="molecule type" value="Genomic_DNA"/>
</dbReference>
<feature type="transmembrane region" description="Helical" evidence="20">
    <location>
        <begin position="758"/>
        <end position="779"/>
    </location>
</feature>
<evidence type="ECO:0000256" key="15">
    <source>
        <dbReference type="ARBA" id="ARBA00023065"/>
    </source>
</evidence>
<feature type="transmembrane region" description="Helical" evidence="20">
    <location>
        <begin position="1157"/>
        <end position="1177"/>
    </location>
</feature>
<evidence type="ECO:0000313" key="24">
    <source>
        <dbReference type="EMBL" id="KRY56954.1"/>
    </source>
</evidence>
<dbReference type="Gene3D" id="3.30.40.10">
    <property type="entry name" value="Zinc/RING finger domain, C3HC4 (zinc finger)"/>
    <property type="match status" value="1"/>
</dbReference>
<evidence type="ECO:0000256" key="4">
    <source>
        <dbReference type="ARBA" id="ARBA00022448"/>
    </source>
</evidence>
<evidence type="ECO:0000256" key="1">
    <source>
        <dbReference type="ARBA" id="ARBA00004195"/>
    </source>
</evidence>
<evidence type="ECO:0000256" key="20">
    <source>
        <dbReference type="SAM" id="Phobius"/>
    </source>
</evidence>
<dbReference type="SMART" id="SM00184">
    <property type="entry name" value="RING"/>
    <property type="match status" value="1"/>
</dbReference>
<evidence type="ECO:0000256" key="9">
    <source>
        <dbReference type="ARBA" id="ARBA00022771"/>
    </source>
</evidence>
<feature type="transmembrane region" description="Helical" evidence="20">
    <location>
        <begin position="1278"/>
        <end position="1297"/>
    </location>
</feature>
<feature type="transmembrane region" description="Helical" evidence="20">
    <location>
        <begin position="573"/>
        <end position="594"/>
    </location>
</feature>
<keyword evidence="6 19" id="KW-0812">Transmembrane</keyword>
<dbReference type="InterPro" id="IPR029021">
    <property type="entry name" value="Prot-tyrosine_phosphatase-like"/>
</dbReference>
<dbReference type="InterPro" id="IPR000340">
    <property type="entry name" value="Dual-sp_phosphatase_cat-dom"/>
</dbReference>
<feature type="domain" description="Tyrosine specific protein phosphatases" evidence="22">
    <location>
        <begin position="923"/>
        <end position="963"/>
    </location>
</feature>
<feature type="transmembrane region" description="Helical" evidence="20">
    <location>
        <begin position="661"/>
        <end position="680"/>
    </location>
</feature>
<keyword evidence="9 18" id="KW-0863">Zinc-finger</keyword>
<name>A0A0V1D645_TRIBR</name>
<evidence type="ECO:0000256" key="6">
    <source>
        <dbReference type="ARBA" id="ARBA00022692"/>
    </source>
</evidence>
<dbReference type="FunFam" id="3.30.40.10:FF:000033">
    <property type="entry name" value="Polycomb group RING finger protein 3"/>
    <property type="match status" value="1"/>
</dbReference>
<sequence>LSYFDDLIVFAFSEINQRKHCRKVNTSASSASGNYSFTAKQSYCPICPKRYCTKPVIISCENLMCKYKPKHLNEFLCSLCMGYMIEATTVVECMHHFCRSCILLHIEKDAHCPSCGILINKFKLESALKLDHTLQLLIYKLIPTVYKEEILRRARFQVMNESPEEREKDFSNDYIRDLATHICSPYERVMFILEMKRPPRASITHREGVLIQQPPASSFSEFSGSSLKRLYSAPAAVRIKQLRKMIASKFTVHYQQVTLWYADEILIDEYSLVDVFYIFLSAKKQIIHFYYDIIGFEDQIQVMPELTPEKQILAEIIRRLPVDVVAEGITERKLAALHQVDTLNLMLYTILMIMTVLTIWIFKHRRLRGAITADVQLWNTTADVDLPPDFLRLSVPYYDGISKENQSILLRYKFDSNVNVFKEGLLEEKATFDSEIFFNILLPPIIFNAGYSLKKGHFFRNIGSILMYAVCGTSLSVVVVGLVMYGFTSFVRLPFSLSETFLFGAVISATDPITVLAIFNDLKVDSDLFALVFGESALNDAVAIVLSQTIERHSPSPGSEALLFDGRALLNSFGHFFGVFFGSMGIGSLVGCLASLFMKFTKISQYPLLEATLFILMSYLSFLISEAAHMTGIVSVLFCGICQAHYTFNNLSSDSKMRTKQFFEVLTFLSENFIFTYIGVSLFTSQAHLFNIWFILGAFIAIFIGRLIMIYPLTAILNVGRRPPIPMKHQHMLFFAGLRGAMAFALAIRNTSSPQMRIIYSTTSLIVIFTVLFNGGLTVQIIEWLKIKCCDQSSAELDQGMLSPHSHNRWDKSLLPQKWYDFDNKFLKPLLTHAKPSLVETMPRWCLPIAKLFTTDLQYQQMHCIEPGLYIGAVNEAVDIRRLQDYFISRVLTVDMFPPEIRYQSITYLFVIAKDLPEWNLMDDFDRCIEFIESAIRSKENILVHCQEGISRSATVVAAYLMKNPNMGFMKQLNLFFKFGWQVDRNRPEYKLLALGKWRKLHEGGLTKSTISEIISPDPDEFSPANSTNCPKTLYTCRKCRRCLYTQQSLLEHDKKKPDDDCADIDFILPVKWMAESILQYEGKINCPKCGSKLGSFIWSGSRCGCTAWISPAFMIHRCKRVYAFGHLIVLFADSLQAPYIYYLFATYGYKESDIALLYAVGLFTNLICGLFLNYILQKFERRVVCCVCCVLTSGSCFLKASSDYYVLMWSRIFDGVAATMLLAPFQEWYLHEHLNRYDFPKEWVAITFRYVFVRSIIFSIIAGYVAQFTEKVFETTVFPFLLCVPILSVAIIWIFCKWAPNRQEMRSGNHLWNDLTRAKRILLRRPNALIVCIIQSLYEGSFYLFIFMWTPIFIQLNPDANYSPSFGNIYACFMASTLLGTILYRRLSTHLSISNLLSIATACSLAGMGFSVLVGYPGETSGVKYKILLLTLCLYQTGVGLYFPVMQRQQKDILPAEARPVLLALFRVPLNIIAIGALLFLHSHDYYGNWLLLVLCTALLAVCLLTTFLLTSLSKHSDVDYFVLQLKSDDEPPLLSE</sequence>
<keyword evidence="15 19" id="KW-0406">Ion transport</keyword>
<feature type="transmembrane region" description="Helical" evidence="20">
    <location>
        <begin position="1122"/>
        <end position="1145"/>
    </location>
</feature>
<dbReference type="PROSITE" id="PS00518">
    <property type="entry name" value="ZF_RING_1"/>
    <property type="match status" value="1"/>
</dbReference>
<keyword evidence="17 19" id="KW-0739">Sodium transport</keyword>
<dbReference type="Proteomes" id="UP000054653">
    <property type="component" value="Unassembled WGS sequence"/>
</dbReference>
<feature type="transmembrane region" description="Helical" evidence="20">
    <location>
        <begin position="1329"/>
        <end position="1355"/>
    </location>
</feature>
<dbReference type="InterPro" id="IPR017907">
    <property type="entry name" value="Znf_RING_CS"/>
</dbReference>
<dbReference type="PANTHER" id="PTHR10110:SF187">
    <property type="entry name" value="SODIUM_HYDROGEN EXCHANGER"/>
    <property type="match status" value="1"/>
</dbReference>
<keyword evidence="8" id="KW-0967">Endosome</keyword>
<dbReference type="GO" id="GO:0005886">
    <property type="term" value="C:plasma membrane"/>
    <property type="evidence" value="ECO:0007669"/>
    <property type="project" value="UniProtKB-SubCell"/>
</dbReference>
<dbReference type="OrthoDB" id="196264at2759"/>
<dbReference type="InterPro" id="IPR016130">
    <property type="entry name" value="Tyr_Pase_AS"/>
</dbReference>
<dbReference type="GO" id="GO:0051453">
    <property type="term" value="P:regulation of intracellular pH"/>
    <property type="evidence" value="ECO:0007669"/>
    <property type="project" value="TreeGrafter"/>
</dbReference>
<dbReference type="Pfam" id="PF00782">
    <property type="entry name" value="DSPc"/>
    <property type="match status" value="1"/>
</dbReference>
<dbReference type="Gene3D" id="3.10.20.90">
    <property type="entry name" value="Phosphatidylinositol 3-kinase Catalytic Subunit, Chain A, domain 1"/>
    <property type="match status" value="1"/>
</dbReference>
<dbReference type="GO" id="GO:0098719">
    <property type="term" value="P:sodium ion import across plasma membrane"/>
    <property type="evidence" value="ECO:0007669"/>
    <property type="project" value="TreeGrafter"/>
</dbReference>
<keyword evidence="16 20" id="KW-0472">Membrane</keyword>
<evidence type="ECO:0000256" key="14">
    <source>
        <dbReference type="ARBA" id="ARBA00023053"/>
    </source>
</evidence>
<feature type="transmembrane region" description="Helical" evidence="20">
    <location>
        <begin position="345"/>
        <end position="362"/>
    </location>
</feature>
<evidence type="ECO:0000259" key="23">
    <source>
        <dbReference type="PROSITE" id="PS50089"/>
    </source>
</evidence>
<dbReference type="PRINTS" id="PR01084">
    <property type="entry name" value="NAHEXCHNGR"/>
</dbReference>
<dbReference type="InterPro" id="IPR006153">
    <property type="entry name" value="Cation/H_exchanger_TM"/>
</dbReference>
<dbReference type="InterPro" id="IPR018422">
    <property type="entry name" value="Cation/H_exchanger_CPA1"/>
</dbReference>
<dbReference type="CDD" id="cd14498">
    <property type="entry name" value="DSP"/>
    <property type="match status" value="1"/>
</dbReference>
<evidence type="ECO:0000256" key="11">
    <source>
        <dbReference type="ARBA" id="ARBA00022833"/>
    </source>
</evidence>
<feature type="transmembrane region" description="Helical" evidence="20">
    <location>
        <begin position="1462"/>
        <end position="1482"/>
    </location>
</feature>
<keyword evidence="19" id="KW-0050">Antiport</keyword>
<dbReference type="InterPro" id="IPR013083">
    <property type="entry name" value="Znf_RING/FYVE/PHD"/>
</dbReference>
<evidence type="ECO:0000256" key="18">
    <source>
        <dbReference type="PROSITE-ProRule" id="PRU00175"/>
    </source>
</evidence>
<dbReference type="PROSITE" id="PS50056">
    <property type="entry name" value="TYR_PHOSPHATASE_2"/>
    <property type="match status" value="1"/>
</dbReference>
<dbReference type="SMART" id="SM00195">
    <property type="entry name" value="DSPc"/>
    <property type="match status" value="1"/>
</dbReference>
<feature type="transmembrane region" description="Helical" evidence="20">
    <location>
        <begin position="1247"/>
        <end position="1266"/>
    </location>
</feature>
<dbReference type="PROSITE" id="PS50054">
    <property type="entry name" value="TYR_PHOSPHATASE_DUAL"/>
    <property type="match status" value="1"/>
</dbReference>
<evidence type="ECO:0000256" key="2">
    <source>
        <dbReference type="ARBA" id="ARBA00004651"/>
    </source>
</evidence>
<keyword evidence="25" id="KW-1185">Reference proteome</keyword>
<keyword evidence="4 19" id="KW-0813">Transport</keyword>
<evidence type="ECO:0000256" key="8">
    <source>
        <dbReference type="ARBA" id="ARBA00022753"/>
    </source>
</evidence>
<reference evidence="24 25" key="1">
    <citation type="submission" date="2015-01" db="EMBL/GenBank/DDBJ databases">
        <title>Evolution of Trichinella species and genotypes.</title>
        <authorList>
            <person name="Korhonen P.K."/>
            <person name="Edoardo P."/>
            <person name="Giuseppe L.R."/>
            <person name="Gasser R.B."/>
        </authorList>
    </citation>
    <scope>NUCLEOTIDE SEQUENCE [LARGE SCALE GENOMIC DNA]</scope>
    <source>
        <strain evidence="24">ISS120</strain>
    </source>
</reference>
<dbReference type="SUPFAM" id="SSF103473">
    <property type="entry name" value="MFS general substrate transporter"/>
    <property type="match status" value="1"/>
</dbReference>
<feature type="transmembrane region" description="Helical" evidence="20">
    <location>
        <begin position="630"/>
        <end position="649"/>
    </location>
</feature>
<feature type="domain" description="RING-type" evidence="23">
    <location>
        <begin position="77"/>
        <end position="115"/>
    </location>
</feature>
<dbReference type="Pfam" id="PF00097">
    <property type="entry name" value="zf-C3HC4"/>
    <property type="match status" value="1"/>
</dbReference>
<evidence type="ECO:0000256" key="12">
    <source>
        <dbReference type="ARBA" id="ARBA00022912"/>
    </source>
</evidence>
<keyword evidence="12" id="KW-0904">Protein phosphatase</keyword>